<dbReference type="WBParaSite" id="PS1159_v2.g16061.t1">
    <property type="protein sequence ID" value="PS1159_v2.g16061.t1"/>
    <property type="gene ID" value="PS1159_v2.g16061"/>
</dbReference>
<accession>A0AC35FCT3</accession>
<evidence type="ECO:0000313" key="1">
    <source>
        <dbReference type="Proteomes" id="UP000887580"/>
    </source>
</evidence>
<dbReference type="Proteomes" id="UP000887580">
    <property type="component" value="Unplaced"/>
</dbReference>
<name>A0AC35FCT3_9BILA</name>
<reference evidence="2" key="1">
    <citation type="submission" date="2022-11" db="UniProtKB">
        <authorList>
            <consortium name="WormBaseParasite"/>
        </authorList>
    </citation>
    <scope>IDENTIFICATION</scope>
</reference>
<protein>
    <submittedName>
        <fullName evidence="2">Uncharacterized protein</fullName>
    </submittedName>
</protein>
<evidence type="ECO:0000313" key="2">
    <source>
        <dbReference type="WBParaSite" id="PS1159_v2.g16061.t1"/>
    </source>
</evidence>
<sequence>MLRSIFFIAFTIAIMVNEAGADDLIDCCSHWDDCRTYCNSQHCKYTVCCKHGPCTVDGAAIPVCGCARAKCPNRDLVASGLLGSSKFIDADEKTIKSSMTDSLNVTKN</sequence>
<organism evidence="1 2">
    <name type="scientific">Panagrolaimus sp. PS1159</name>
    <dbReference type="NCBI Taxonomy" id="55785"/>
    <lineage>
        <taxon>Eukaryota</taxon>
        <taxon>Metazoa</taxon>
        <taxon>Ecdysozoa</taxon>
        <taxon>Nematoda</taxon>
        <taxon>Chromadorea</taxon>
        <taxon>Rhabditida</taxon>
        <taxon>Tylenchina</taxon>
        <taxon>Panagrolaimomorpha</taxon>
        <taxon>Panagrolaimoidea</taxon>
        <taxon>Panagrolaimidae</taxon>
        <taxon>Panagrolaimus</taxon>
    </lineage>
</organism>
<proteinExistence type="predicted"/>